<evidence type="ECO:0000256" key="1">
    <source>
        <dbReference type="SAM" id="MobiDB-lite"/>
    </source>
</evidence>
<feature type="compositionally biased region" description="Low complexity" evidence="1">
    <location>
        <begin position="102"/>
        <end position="115"/>
    </location>
</feature>
<accession>A0ABS2F066</accession>
<protein>
    <submittedName>
        <fullName evidence="3">Uncharacterized protein</fullName>
    </submittedName>
</protein>
<keyword evidence="2" id="KW-0812">Transmembrane</keyword>
<reference evidence="3 4" key="1">
    <citation type="journal article" date="2021" name="Sci. Rep.">
        <title>The distribution of antibiotic resistance genes in chicken gut microbiota commensals.</title>
        <authorList>
            <person name="Juricova H."/>
            <person name="Matiasovicova J."/>
            <person name="Kubasova T."/>
            <person name="Cejkova D."/>
            <person name="Rychlik I."/>
        </authorList>
    </citation>
    <scope>NUCLEOTIDE SEQUENCE [LARGE SCALE GENOMIC DNA]</scope>
    <source>
        <strain evidence="3 4">An794</strain>
    </source>
</reference>
<evidence type="ECO:0000313" key="4">
    <source>
        <dbReference type="Proteomes" id="UP000712527"/>
    </source>
</evidence>
<keyword evidence="2" id="KW-1133">Transmembrane helix</keyword>
<feature type="region of interest" description="Disordered" evidence="1">
    <location>
        <begin position="390"/>
        <end position="425"/>
    </location>
</feature>
<comment type="caution">
    <text evidence="3">The sequence shown here is derived from an EMBL/GenBank/DDBJ whole genome shotgun (WGS) entry which is preliminary data.</text>
</comment>
<evidence type="ECO:0000256" key="2">
    <source>
        <dbReference type="SAM" id="Phobius"/>
    </source>
</evidence>
<gene>
    <name evidence="3" type="ORF">H9X80_00155</name>
</gene>
<sequence>MNRRNPAVVAGLAGTLALGAPRAAGALSLTEAIDGLLPTPTIAFSAGVIGGAVLTGAVIGTATLVSRRRARRDAEASSASSLVPTPEAGGSASAEKDRDAESASPAERGAAAGSARRPRHLRTDVPDDEPEAPRAAAPRADAAPADADAPSAPARPGARHAATDYEQIATNYVGCASFRERMAHRAAGVAATLRERMGASRMEGVPVIERADGSVGDVGTSWWELAVGSAPAPSVTMSDLASAAASAAIPSDFSVTDAERLAAAARRSADISRRVALVDEGAYPEHRTVDDLSADDDWAAALRSLDERIAEEGPTQDPIGFIDVAGGADTLDEPDGLEPDTSFIPFKTPAGHPEVVDTDSYVDYLIQDEFSKNSSTAARRSSRRFLRVLEGGTQATQGASRHLADAEPRTGHAAKHFPAPEAAEA</sequence>
<proteinExistence type="predicted"/>
<organism evidence="3 4">
    <name type="scientific">Olsenella profusa</name>
    <dbReference type="NCBI Taxonomy" id="138595"/>
    <lineage>
        <taxon>Bacteria</taxon>
        <taxon>Bacillati</taxon>
        <taxon>Actinomycetota</taxon>
        <taxon>Coriobacteriia</taxon>
        <taxon>Coriobacteriales</taxon>
        <taxon>Atopobiaceae</taxon>
        <taxon>Olsenella</taxon>
    </lineage>
</organism>
<feature type="compositionally biased region" description="Low complexity" evidence="1">
    <location>
        <begin position="133"/>
        <end position="160"/>
    </location>
</feature>
<dbReference type="EMBL" id="JACSNQ010000001">
    <property type="protein sequence ID" value="MBM6773978.1"/>
    <property type="molecule type" value="Genomic_DNA"/>
</dbReference>
<feature type="region of interest" description="Disordered" evidence="1">
    <location>
        <begin position="73"/>
        <end position="161"/>
    </location>
</feature>
<evidence type="ECO:0000313" key="3">
    <source>
        <dbReference type="EMBL" id="MBM6773978.1"/>
    </source>
</evidence>
<dbReference type="RefSeq" id="WP_204792330.1">
    <property type="nucleotide sequence ID" value="NZ_JACSNQ010000001.1"/>
</dbReference>
<name>A0ABS2F066_9ACTN</name>
<feature type="transmembrane region" description="Helical" evidence="2">
    <location>
        <begin position="42"/>
        <end position="65"/>
    </location>
</feature>
<dbReference type="Proteomes" id="UP000712527">
    <property type="component" value="Unassembled WGS sequence"/>
</dbReference>
<keyword evidence="4" id="KW-1185">Reference proteome</keyword>
<keyword evidence="2" id="KW-0472">Membrane</keyword>